<comment type="caution">
    <text evidence="1">The sequence shown here is derived from an EMBL/GenBank/DDBJ whole genome shotgun (WGS) entry which is preliminary data.</text>
</comment>
<organism evidence="1 2">
    <name type="scientific">Paramarasmius palmivorus</name>
    <dbReference type="NCBI Taxonomy" id="297713"/>
    <lineage>
        <taxon>Eukaryota</taxon>
        <taxon>Fungi</taxon>
        <taxon>Dikarya</taxon>
        <taxon>Basidiomycota</taxon>
        <taxon>Agaricomycotina</taxon>
        <taxon>Agaricomycetes</taxon>
        <taxon>Agaricomycetidae</taxon>
        <taxon>Agaricales</taxon>
        <taxon>Marasmiineae</taxon>
        <taxon>Marasmiaceae</taxon>
        <taxon>Paramarasmius</taxon>
    </lineage>
</organism>
<gene>
    <name evidence="1" type="ORF">VNI00_000417</name>
</gene>
<reference evidence="1 2" key="1">
    <citation type="submission" date="2024-01" db="EMBL/GenBank/DDBJ databases">
        <title>A draft genome for a cacao thread blight-causing isolate of Paramarasmius palmivorus.</title>
        <authorList>
            <person name="Baruah I.K."/>
            <person name="Bukari Y."/>
            <person name="Amoako-Attah I."/>
            <person name="Meinhardt L.W."/>
            <person name="Bailey B.A."/>
            <person name="Cohen S.P."/>
        </authorList>
    </citation>
    <scope>NUCLEOTIDE SEQUENCE [LARGE SCALE GENOMIC DNA]</scope>
    <source>
        <strain evidence="1 2">GH-12</strain>
    </source>
</reference>
<dbReference type="AlphaFoldDB" id="A0AAW0EF30"/>
<evidence type="ECO:0000313" key="1">
    <source>
        <dbReference type="EMBL" id="KAK7062919.1"/>
    </source>
</evidence>
<name>A0AAW0EF30_9AGAR</name>
<protein>
    <submittedName>
        <fullName evidence="1">Uncharacterized protein</fullName>
    </submittedName>
</protein>
<sequence>MLCSMGAFVIPSSKHVHNNVLGNPIGSAVGQLLSNIGDVRDSVREAYLCALVATPLVFLVQSAPPTPPTFSAAQKTPPFRTFAKMLVGRSNEYRIARRDRLDFVLLCLIFGIMVAA</sequence>
<keyword evidence="2" id="KW-1185">Reference proteome</keyword>
<proteinExistence type="predicted"/>
<evidence type="ECO:0000313" key="2">
    <source>
        <dbReference type="Proteomes" id="UP001383192"/>
    </source>
</evidence>
<dbReference type="Proteomes" id="UP001383192">
    <property type="component" value="Unassembled WGS sequence"/>
</dbReference>
<dbReference type="EMBL" id="JAYKXP010000001">
    <property type="protein sequence ID" value="KAK7062919.1"/>
    <property type="molecule type" value="Genomic_DNA"/>
</dbReference>
<accession>A0AAW0EF30</accession>